<gene>
    <name evidence="11" type="ORF">CTAYLR_000429</name>
</gene>
<dbReference type="SUPFAM" id="SSF58038">
    <property type="entry name" value="SNARE fusion complex"/>
    <property type="match status" value="1"/>
</dbReference>
<dbReference type="GO" id="GO:0015031">
    <property type="term" value="P:protein transport"/>
    <property type="evidence" value="ECO:0007669"/>
    <property type="project" value="UniProtKB-KW"/>
</dbReference>
<reference evidence="11" key="1">
    <citation type="submission" date="2023-01" db="EMBL/GenBank/DDBJ databases">
        <title>Metagenome sequencing of chrysophaentin producing Chrysophaeum taylorii.</title>
        <authorList>
            <person name="Davison J."/>
            <person name="Bewley C."/>
        </authorList>
    </citation>
    <scope>NUCLEOTIDE SEQUENCE</scope>
    <source>
        <strain evidence="11">NIES-1699</strain>
    </source>
</reference>
<keyword evidence="2" id="KW-0813">Transport</keyword>
<protein>
    <recommendedName>
        <fullName evidence="10">t-SNARE coiled-coil homology domain-containing protein</fullName>
    </recommendedName>
</protein>
<dbReference type="InterPro" id="IPR000727">
    <property type="entry name" value="T_SNARE_dom"/>
</dbReference>
<dbReference type="EMBL" id="JAQMWT010000317">
    <property type="protein sequence ID" value="KAJ8605116.1"/>
    <property type="molecule type" value="Genomic_DNA"/>
</dbReference>
<feature type="transmembrane region" description="Helical" evidence="9">
    <location>
        <begin position="85"/>
        <end position="103"/>
    </location>
</feature>
<evidence type="ECO:0000256" key="7">
    <source>
        <dbReference type="ARBA" id="ARBA00023136"/>
    </source>
</evidence>
<keyword evidence="7 9" id="KW-0472">Membrane</keyword>
<evidence type="ECO:0000313" key="12">
    <source>
        <dbReference type="Proteomes" id="UP001230188"/>
    </source>
</evidence>
<evidence type="ECO:0000256" key="9">
    <source>
        <dbReference type="SAM" id="Phobius"/>
    </source>
</evidence>
<keyword evidence="6" id="KW-0333">Golgi apparatus</keyword>
<dbReference type="InterPro" id="IPR039899">
    <property type="entry name" value="BET1_SNARE"/>
</dbReference>
<dbReference type="Gene3D" id="1.20.5.110">
    <property type="match status" value="1"/>
</dbReference>
<dbReference type="PANTHER" id="PTHR12791">
    <property type="entry name" value="GOLGI SNARE BET1-RELATED"/>
    <property type="match status" value="1"/>
</dbReference>
<keyword evidence="3 9" id="KW-0812">Transmembrane</keyword>
<evidence type="ECO:0000256" key="1">
    <source>
        <dbReference type="ARBA" id="ARBA00004394"/>
    </source>
</evidence>
<keyword evidence="5 9" id="KW-1133">Transmembrane helix</keyword>
<dbReference type="CDD" id="cd15853">
    <property type="entry name" value="SNARE_Bet1"/>
    <property type="match status" value="1"/>
</dbReference>
<name>A0AAD7XMX8_9STRA</name>
<evidence type="ECO:0000256" key="3">
    <source>
        <dbReference type="ARBA" id="ARBA00022692"/>
    </source>
</evidence>
<dbReference type="GO" id="GO:0000139">
    <property type="term" value="C:Golgi membrane"/>
    <property type="evidence" value="ECO:0007669"/>
    <property type="project" value="UniProtKB-SubCell"/>
</dbReference>
<dbReference type="PROSITE" id="PS50192">
    <property type="entry name" value="T_SNARE"/>
    <property type="match status" value="1"/>
</dbReference>
<evidence type="ECO:0000256" key="8">
    <source>
        <dbReference type="ARBA" id="ARBA00046280"/>
    </source>
</evidence>
<dbReference type="SMART" id="SM00397">
    <property type="entry name" value="t_SNARE"/>
    <property type="match status" value="1"/>
</dbReference>
<comment type="subcellular location">
    <subcellularLocation>
        <location evidence="8">Endomembrane system</location>
        <topology evidence="8">Single-pass type IV membrane protein</topology>
    </subcellularLocation>
    <subcellularLocation>
        <location evidence="1">Golgi apparatus membrane</location>
    </subcellularLocation>
</comment>
<keyword evidence="4" id="KW-0653">Protein transport</keyword>
<dbReference type="AlphaFoldDB" id="A0AAD7XMX8"/>
<evidence type="ECO:0000256" key="2">
    <source>
        <dbReference type="ARBA" id="ARBA00022448"/>
    </source>
</evidence>
<evidence type="ECO:0000256" key="5">
    <source>
        <dbReference type="ARBA" id="ARBA00022989"/>
    </source>
</evidence>
<comment type="caution">
    <text evidence="11">The sequence shown here is derived from an EMBL/GenBank/DDBJ whole genome shotgun (WGS) entry which is preliminary data.</text>
</comment>
<accession>A0AAD7XMX8</accession>
<evidence type="ECO:0000256" key="6">
    <source>
        <dbReference type="ARBA" id="ARBA00023034"/>
    </source>
</evidence>
<feature type="domain" description="T-SNARE coiled-coil homology" evidence="10">
    <location>
        <begin position="14"/>
        <end position="76"/>
    </location>
</feature>
<evidence type="ECO:0000256" key="4">
    <source>
        <dbReference type="ARBA" id="ARBA00022927"/>
    </source>
</evidence>
<organism evidence="11 12">
    <name type="scientific">Chrysophaeum taylorii</name>
    <dbReference type="NCBI Taxonomy" id="2483200"/>
    <lineage>
        <taxon>Eukaryota</taxon>
        <taxon>Sar</taxon>
        <taxon>Stramenopiles</taxon>
        <taxon>Ochrophyta</taxon>
        <taxon>Pelagophyceae</taxon>
        <taxon>Pelagomonadales</taxon>
        <taxon>Pelagomonadaceae</taxon>
        <taxon>Chrysophaeum</taxon>
    </lineage>
</organism>
<evidence type="ECO:0000259" key="10">
    <source>
        <dbReference type="PROSITE" id="PS50192"/>
    </source>
</evidence>
<sequence>MRNRDPHRGSLHYELMERDNDAQLASLHSQVAGLKSLTLDIEAEVKAHNDLLSDMDKSFGGAGDLLKTTMAKLGKMLDAGGSRHMWYLVAFIVLIFILLWTMTGR</sequence>
<keyword evidence="12" id="KW-1185">Reference proteome</keyword>
<proteinExistence type="predicted"/>
<dbReference type="Proteomes" id="UP001230188">
    <property type="component" value="Unassembled WGS sequence"/>
</dbReference>
<evidence type="ECO:0000313" key="11">
    <source>
        <dbReference type="EMBL" id="KAJ8605116.1"/>
    </source>
</evidence>